<feature type="transmembrane region" description="Helical" evidence="1">
    <location>
        <begin position="91"/>
        <end position="112"/>
    </location>
</feature>
<keyword evidence="1" id="KW-0472">Membrane</keyword>
<dbReference type="Proteomes" id="UP001596230">
    <property type="component" value="Unassembled WGS sequence"/>
</dbReference>
<comment type="caution">
    <text evidence="2">The sequence shown here is derived from an EMBL/GenBank/DDBJ whole genome shotgun (WGS) entry which is preliminary data.</text>
</comment>
<keyword evidence="1" id="KW-0812">Transmembrane</keyword>
<dbReference type="SUPFAM" id="SSF58113">
    <property type="entry name" value="Apolipoprotein A-I"/>
    <property type="match status" value="1"/>
</dbReference>
<evidence type="ECO:0008006" key="4">
    <source>
        <dbReference type="Google" id="ProtNLM"/>
    </source>
</evidence>
<name>A0ABW1W056_9GAMM</name>
<feature type="transmembrane region" description="Helical" evidence="1">
    <location>
        <begin position="132"/>
        <end position="154"/>
    </location>
</feature>
<keyword evidence="1" id="KW-1133">Transmembrane helix</keyword>
<evidence type="ECO:0000313" key="3">
    <source>
        <dbReference type="Proteomes" id="UP001596230"/>
    </source>
</evidence>
<organism evidence="2 3">
    <name type="scientific">Tatumella terrea</name>
    <dbReference type="NCBI Taxonomy" id="419007"/>
    <lineage>
        <taxon>Bacteria</taxon>
        <taxon>Pseudomonadati</taxon>
        <taxon>Pseudomonadota</taxon>
        <taxon>Gammaproteobacteria</taxon>
        <taxon>Enterobacterales</taxon>
        <taxon>Erwiniaceae</taxon>
        <taxon>Tatumella</taxon>
    </lineage>
</organism>
<gene>
    <name evidence="2" type="ORF">ACFP9W_11055</name>
</gene>
<dbReference type="EMBL" id="JBHSUB010000010">
    <property type="protein sequence ID" value="MFC6378610.1"/>
    <property type="molecule type" value="Genomic_DNA"/>
</dbReference>
<proteinExistence type="predicted"/>
<accession>A0ABW1W056</accession>
<evidence type="ECO:0000313" key="2">
    <source>
        <dbReference type="EMBL" id="MFC6378610.1"/>
    </source>
</evidence>
<keyword evidence="3" id="KW-1185">Reference proteome</keyword>
<evidence type="ECO:0000256" key="1">
    <source>
        <dbReference type="SAM" id="Phobius"/>
    </source>
</evidence>
<dbReference type="Gene3D" id="1.20.120.20">
    <property type="entry name" value="Apolipoprotein"/>
    <property type="match status" value="1"/>
</dbReference>
<reference evidence="3" key="1">
    <citation type="journal article" date="2019" name="Int. J. Syst. Evol. Microbiol.">
        <title>The Global Catalogue of Microorganisms (GCM) 10K type strain sequencing project: providing services to taxonomists for standard genome sequencing and annotation.</title>
        <authorList>
            <consortium name="The Broad Institute Genomics Platform"/>
            <consortium name="The Broad Institute Genome Sequencing Center for Infectious Disease"/>
            <person name="Wu L."/>
            <person name="Ma J."/>
        </authorList>
    </citation>
    <scope>NUCLEOTIDE SEQUENCE [LARGE SCALE GENOMIC DNA]</scope>
    <source>
        <strain evidence="3">CGMCC 1.18518</strain>
    </source>
</reference>
<sequence length="627" mass="68616">MNKRKKALDAVITAIDSRTDNISDQLLALDNQFNQESSSAQQTSIRQAWFEYRETMLSVGNGENLQIHNTVRPQQFFNLEDLHFGAGGWKVVPGMFVSVGLFLTFLGLISALNSMSTSLGNGGSAALEGLLTIASAKFIMSLMGLFCSIIFTIVQRRDLSAVDVRVFRLNSLLEKRLSYISLEYIAQQQLEATIESREHFRLLGMEMVAELGRPLREDLPKVISESISQAITPVIEQVSRLGNDGVGEMVESLSTRFSNDVGQALTQASDRISLAGDQIRMLAERMDQSSGRMGDEMEQVISRLGQAVESLTEGMASSAGQARELLTQGTESLLSTMNITLQGIKDNTSDGANAMREAAEGMKMAAVGIREELETAARQGSEAARLQFKTTTTESQQAISLSTRDIIQSIDQAANSIHQTTHQVSQKASEQLLIPLDEIAHKLKDVVKLVSESGTQLRRSSEGIKEGAQATEQASRAFQESSQSLVTAADPVRAMVERIENMTRQLRDSTENQLSTIAYSAKANAESSAVALKSAQETLGGQHKAIESTLLSLQSVINSLKGQGQRLEDIDITLGKAFESYQQQVQLSVDTLSAHVKNMQDGLTPALDTMREVVEQAEEFMPKQRRN</sequence>
<protein>
    <recommendedName>
        <fullName evidence="4">Anti-phage defense ZorAB system ZorA</fullName>
    </recommendedName>
</protein>